<dbReference type="EMBL" id="JARBHB010000012">
    <property type="protein sequence ID" value="KAJ8871937.1"/>
    <property type="molecule type" value="Genomic_DNA"/>
</dbReference>
<evidence type="ECO:0000313" key="2">
    <source>
        <dbReference type="EMBL" id="KAJ8871937.1"/>
    </source>
</evidence>
<feature type="compositionally biased region" description="Basic and acidic residues" evidence="1">
    <location>
        <begin position="1"/>
        <end position="15"/>
    </location>
</feature>
<comment type="caution">
    <text evidence="2">The sequence shown here is derived from an EMBL/GenBank/DDBJ whole genome shotgun (WGS) entry which is preliminary data.</text>
</comment>
<dbReference type="Proteomes" id="UP001159363">
    <property type="component" value="Chromosome 11"/>
</dbReference>
<reference evidence="2 3" key="1">
    <citation type="submission" date="2023-02" db="EMBL/GenBank/DDBJ databases">
        <title>LHISI_Scaffold_Assembly.</title>
        <authorList>
            <person name="Stuart O.P."/>
            <person name="Cleave R."/>
            <person name="Magrath M.J.L."/>
            <person name="Mikheyev A.S."/>
        </authorList>
    </citation>
    <scope>NUCLEOTIDE SEQUENCE [LARGE SCALE GENOMIC DNA]</scope>
    <source>
        <strain evidence="2">Daus_M_001</strain>
        <tissue evidence="2">Leg muscle</tissue>
    </source>
</reference>
<name>A0ABQ9GIS6_9NEOP</name>
<protein>
    <submittedName>
        <fullName evidence="2">Uncharacterized protein</fullName>
    </submittedName>
</protein>
<gene>
    <name evidence="2" type="ORF">PR048_028277</name>
</gene>
<evidence type="ECO:0000256" key="1">
    <source>
        <dbReference type="SAM" id="MobiDB-lite"/>
    </source>
</evidence>
<proteinExistence type="predicted"/>
<feature type="region of interest" description="Disordered" evidence="1">
    <location>
        <begin position="1"/>
        <end position="24"/>
    </location>
</feature>
<evidence type="ECO:0000313" key="3">
    <source>
        <dbReference type="Proteomes" id="UP001159363"/>
    </source>
</evidence>
<accession>A0ABQ9GIS6</accession>
<sequence length="99" mass="11394">MEISTQDKEVEESVHTLHHNQRSLHNKTKWEIVSTITTHPGRLPKQNVLLQAPGSTQYTKRSVTTTSEASLWLLIINEPMLKHINLCTESEARKQLEDH</sequence>
<organism evidence="2 3">
    <name type="scientific">Dryococelus australis</name>
    <dbReference type="NCBI Taxonomy" id="614101"/>
    <lineage>
        <taxon>Eukaryota</taxon>
        <taxon>Metazoa</taxon>
        <taxon>Ecdysozoa</taxon>
        <taxon>Arthropoda</taxon>
        <taxon>Hexapoda</taxon>
        <taxon>Insecta</taxon>
        <taxon>Pterygota</taxon>
        <taxon>Neoptera</taxon>
        <taxon>Polyneoptera</taxon>
        <taxon>Phasmatodea</taxon>
        <taxon>Verophasmatodea</taxon>
        <taxon>Anareolatae</taxon>
        <taxon>Phasmatidae</taxon>
        <taxon>Eurycanthinae</taxon>
        <taxon>Dryococelus</taxon>
    </lineage>
</organism>
<keyword evidence="3" id="KW-1185">Reference proteome</keyword>